<keyword evidence="3 5" id="KW-1133">Transmembrane helix</keyword>
<evidence type="ECO:0000256" key="1">
    <source>
        <dbReference type="ARBA" id="ARBA00004141"/>
    </source>
</evidence>
<proteinExistence type="predicted"/>
<evidence type="ECO:0000256" key="3">
    <source>
        <dbReference type="ARBA" id="ARBA00022989"/>
    </source>
</evidence>
<feature type="transmembrane region" description="Helical" evidence="5">
    <location>
        <begin position="52"/>
        <end position="72"/>
    </location>
</feature>
<dbReference type="OrthoDB" id="6022368at2759"/>
<sequence length="186" mass="20881">MWVLITKLRSATNPETQQSRKAAKALVVLMPLLGITYVLVLRGSSQTPAYEIIRALLISTQGFLVALLYCFLNGEVRKALRHRWNRLRSMGQGFGCCEERSHMQQMRDWSPRSRTESIRLYTPTQTTPNNRKRESIASETVMTTVIGMGAVNGNNPAQPLLVTATPRRLSTATITKTYNATDNNLL</sequence>
<evidence type="ECO:0000313" key="7">
    <source>
        <dbReference type="EMBL" id="CAG7734184.1"/>
    </source>
</evidence>
<dbReference type="GO" id="GO:0017046">
    <property type="term" value="F:peptide hormone binding"/>
    <property type="evidence" value="ECO:0007669"/>
    <property type="project" value="TreeGrafter"/>
</dbReference>
<dbReference type="GO" id="GO:0007166">
    <property type="term" value="P:cell surface receptor signaling pathway"/>
    <property type="evidence" value="ECO:0007669"/>
    <property type="project" value="InterPro"/>
</dbReference>
<evidence type="ECO:0000259" key="6">
    <source>
        <dbReference type="PROSITE" id="PS50261"/>
    </source>
</evidence>
<organism evidence="7 8">
    <name type="scientific">Allacma fusca</name>
    <dbReference type="NCBI Taxonomy" id="39272"/>
    <lineage>
        <taxon>Eukaryota</taxon>
        <taxon>Metazoa</taxon>
        <taxon>Ecdysozoa</taxon>
        <taxon>Arthropoda</taxon>
        <taxon>Hexapoda</taxon>
        <taxon>Collembola</taxon>
        <taxon>Symphypleona</taxon>
        <taxon>Sminthuridae</taxon>
        <taxon>Allacma</taxon>
    </lineage>
</organism>
<dbReference type="Proteomes" id="UP000708208">
    <property type="component" value="Unassembled WGS sequence"/>
</dbReference>
<dbReference type="PROSITE" id="PS00650">
    <property type="entry name" value="G_PROTEIN_RECEP_F2_2"/>
    <property type="match status" value="1"/>
</dbReference>
<comment type="caution">
    <text evidence="7">The sequence shown here is derived from an EMBL/GenBank/DDBJ whole genome shotgun (WGS) entry which is preliminary data.</text>
</comment>
<dbReference type="SUPFAM" id="SSF81321">
    <property type="entry name" value="Family A G protein-coupled receptor-like"/>
    <property type="match status" value="1"/>
</dbReference>
<evidence type="ECO:0000313" key="8">
    <source>
        <dbReference type="Proteomes" id="UP000708208"/>
    </source>
</evidence>
<dbReference type="GO" id="GO:0008528">
    <property type="term" value="F:G protein-coupled peptide receptor activity"/>
    <property type="evidence" value="ECO:0007669"/>
    <property type="project" value="TreeGrafter"/>
</dbReference>
<keyword evidence="8" id="KW-1185">Reference proteome</keyword>
<reference evidence="7" key="1">
    <citation type="submission" date="2021-06" db="EMBL/GenBank/DDBJ databases">
        <authorList>
            <person name="Hodson N. C."/>
            <person name="Mongue J. A."/>
            <person name="Jaron S. K."/>
        </authorList>
    </citation>
    <scope>NUCLEOTIDE SEQUENCE</scope>
</reference>
<evidence type="ECO:0000256" key="5">
    <source>
        <dbReference type="SAM" id="Phobius"/>
    </source>
</evidence>
<dbReference type="AlphaFoldDB" id="A0A8J2KFL4"/>
<dbReference type="InterPro" id="IPR017981">
    <property type="entry name" value="GPCR_2-like_7TM"/>
</dbReference>
<keyword evidence="4 5" id="KW-0472">Membrane</keyword>
<dbReference type="EMBL" id="CAJVCH010264604">
    <property type="protein sequence ID" value="CAG7734184.1"/>
    <property type="molecule type" value="Genomic_DNA"/>
</dbReference>
<accession>A0A8J2KFL4</accession>
<dbReference type="Pfam" id="PF00002">
    <property type="entry name" value="7tm_2"/>
    <property type="match status" value="1"/>
</dbReference>
<feature type="domain" description="G-protein coupled receptors family 2 profile 2" evidence="6">
    <location>
        <begin position="1"/>
        <end position="73"/>
    </location>
</feature>
<dbReference type="PANTHER" id="PTHR45620:SF15">
    <property type="entry name" value="DIURETIC HORMONE 44 RECEPTOR 1-RELATED"/>
    <property type="match status" value="1"/>
</dbReference>
<protein>
    <recommendedName>
        <fullName evidence="6">G-protein coupled receptors family 2 profile 2 domain-containing protein</fullName>
    </recommendedName>
</protein>
<evidence type="ECO:0000256" key="2">
    <source>
        <dbReference type="ARBA" id="ARBA00022692"/>
    </source>
</evidence>
<dbReference type="GO" id="GO:0007188">
    <property type="term" value="P:adenylate cyclase-modulating G protein-coupled receptor signaling pathway"/>
    <property type="evidence" value="ECO:0007669"/>
    <property type="project" value="TreeGrafter"/>
</dbReference>
<comment type="subcellular location">
    <subcellularLocation>
        <location evidence="1">Membrane</location>
        <topology evidence="1">Multi-pass membrane protein</topology>
    </subcellularLocation>
</comment>
<dbReference type="InterPro" id="IPR017983">
    <property type="entry name" value="GPCR_2_secretin-like_CS"/>
</dbReference>
<feature type="transmembrane region" description="Helical" evidence="5">
    <location>
        <begin position="21"/>
        <end position="40"/>
    </location>
</feature>
<dbReference type="InterPro" id="IPR000832">
    <property type="entry name" value="GPCR_2_secretin-like"/>
</dbReference>
<dbReference type="PROSITE" id="PS50261">
    <property type="entry name" value="G_PROTEIN_RECEP_F2_4"/>
    <property type="match status" value="1"/>
</dbReference>
<dbReference type="InterPro" id="IPR050332">
    <property type="entry name" value="GPCR_2"/>
</dbReference>
<dbReference type="PANTHER" id="PTHR45620">
    <property type="entry name" value="PDF RECEPTOR-LIKE PROTEIN-RELATED"/>
    <property type="match status" value="1"/>
</dbReference>
<gene>
    <name evidence="7" type="ORF">AFUS01_LOCUS22587</name>
</gene>
<name>A0A8J2KFL4_9HEXA</name>
<keyword evidence="2 5" id="KW-0812">Transmembrane</keyword>
<evidence type="ECO:0000256" key="4">
    <source>
        <dbReference type="ARBA" id="ARBA00023136"/>
    </source>
</evidence>
<dbReference type="GO" id="GO:0005886">
    <property type="term" value="C:plasma membrane"/>
    <property type="evidence" value="ECO:0007669"/>
    <property type="project" value="TreeGrafter"/>
</dbReference>